<feature type="region of interest" description="Disordered" evidence="1">
    <location>
        <begin position="1"/>
        <end position="25"/>
    </location>
</feature>
<dbReference type="Proteomes" id="UP000250235">
    <property type="component" value="Unassembled WGS sequence"/>
</dbReference>
<proteinExistence type="predicted"/>
<organism evidence="2 3">
    <name type="scientific">Dorcoceras hygrometricum</name>
    <dbReference type="NCBI Taxonomy" id="472368"/>
    <lineage>
        <taxon>Eukaryota</taxon>
        <taxon>Viridiplantae</taxon>
        <taxon>Streptophyta</taxon>
        <taxon>Embryophyta</taxon>
        <taxon>Tracheophyta</taxon>
        <taxon>Spermatophyta</taxon>
        <taxon>Magnoliopsida</taxon>
        <taxon>eudicotyledons</taxon>
        <taxon>Gunneridae</taxon>
        <taxon>Pentapetalae</taxon>
        <taxon>asterids</taxon>
        <taxon>lamiids</taxon>
        <taxon>Lamiales</taxon>
        <taxon>Gesneriaceae</taxon>
        <taxon>Didymocarpoideae</taxon>
        <taxon>Trichosporeae</taxon>
        <taxon>Loxocarpinae</taxon>
        <taxon>Dorcoceras</taxon>
    </lineage>
</organism>
<name>A0A2Z7AL13_9LAMI</name>
<evidence type="ECO:0000256" key="1">
    <source>
        <dbReference type="SAM" id="MobiDB-lite"/>
    </source>
</evidence>
<reference evidence="2 3" key="1">
    <citation type="journal article" date="2015" name="Proc. Natl. Acad. Sci. U.S.A.">
        <title>The resurrection genome of Boea hygrometrica: A blueprint for survival of dehydration.</title>
        <authorList>
            <person name="Xiao L."/>
            <person name="Yang G."/>
            <person name="Zhang L."/>
            <person name="Yang X."/>
            <person name="Zhao S."/>
            <person name="Ji Z."/>
            <person name="Zhou Q."/>
            <person name="Hu M."/>
            <person name="Wang Y."/>
            <person name="Chen M."/>
            <person name="Xu Y."/>
            <person name="Jin H."/>
            <person name="Xiao X."/>
            <person name="Hu G."/>
            <person name="Bao F."/>
            <person name="Hu Y."/>
            <person name="Wan P."/>
            <person name="Li L."/>
            <person name="Deng X."/>
            <person name="Kuang T."/>
            <person name="Xiang C."/>
            <person name="Zhu J.K."/>
            <person name="Oliver M.J."/>
            <person name="He Y."/>
        </authorList>
    </citation>
    <scope>NUCLEOTIDE SEQUENCE [LARGE SCALE GENOMIC DNA]</scope>
    <source>
        <strain evidence="3">cv. XS01</strain>
    </source>
</reference>
<evidence type="ECO:0000313" key="3">
    <source>
        <dbReference type="Proteomes" id="UP000250235"/>
    </source>
</evidence>
<sequence>MKSRSKWPPPSSPQNPPPPPPPTLPSRFARICFGQLDEENPSAPISSGLLVQADEGVSLPVVDLIDWVSKLRRFGLALGDSAVGVIARNQLLRETSCCIVISCWLAISSGYCKGFDALFYSAAVIPGFTAGRGFSPAGGVPGG</sequence>
<gene>
    <name evidence="2" type="ORF">F511_15533</name>
</gene>
<evidence type="ECO:0000313" key="2">
    <source>
        <dbReference type="EMBL" id="KZV19891.1"/>
    </source>
</evidence>
<accession>A0A2Z7AL13</accession>
<dbReference type="AlphaFoldDB" id="A0A2Z7AL13"/>
<protein>
    <submittedName>
        <fullName evidence="2">Uncharacterized protein</fullName>
    </submittedName>
</protein>
<feature type="compositionally biased region" description="Pro residues" evidence="1">
    <location>
        <begin position="7"/>
        <end position="24"/>
    </location>
</feature>
<dbReference type="EMBL" id="KV016261">
    <property type="protein sequence ID" value="KZV19891.1"/>
    <property type="molecule type" value="Genomic_DNA"/>
</dbReference>
<keyword evidence="3" id="KW-1185">Reference proteome</keyword>